<comment type="caution">
    <text evidence="3">The sequence shown here is derived from an EMBL/GenBank/DDBJ whole genome shotgun (WGS) entry which is preliminary data.</text>
</comment>
<organism evidence="3 4">
    <name type="scientific">Ructibacterium gallinarum</name>
    <dbReference type="NCBI Taxonomy" id="2779355"/>
    <lineage>
        <taxon>Bacteria</taxon>
        <taxon>Bacillati</taxon>
        <taxon>Bacillota</taxon>
        <taxon>Clostridia</taxon>
        <taxon>Eubacteriales</taxon>
        <taxon>Oscillospiraceae</taxon>
        <taxon>Ructibacterium</taxon>
    </lineage>
</organism>
<accession>A0A9D5M3S2</accession>
<dbReference type="Gene3D" id="2.170.130.30">
    <property type="match status" value="1"/>
</dbReference>
<feature type="region of interest" description="Disordered" evidence="1">
    <location>
        <begin position="40"/>
        <end position="174"/>
    </location>
</feature>
<proteinExistence type="predicted"/>
<name>A0A9D5M3S2_9FIRM</name>
<dbReference type="AlphaFoldDB" id="A0A9D5M3S2"/>
<feature type="compositionally biased region" description="Low complexity" evidence="1">
    <location>
        <begin position="128"/>
        <end position="140"/>
    </location>
</feature>
<evidence type="ECO:0000259" key="2">
    <source>
        <dbReference type="Pfam" id="PF14478"/>
    </source>
</evidence>
<dbReference type="Pfam" id="PF14478">
    <property type="entry name" value="DUF4430"/>
    <property type="match status" value="1"/>
</dbReference>
<feature type="domain" description="Transcobalamin-like C-terminal" evidence="2">
    <location>
        <begin position="225"/>
        <end position="302"/>
    </location>
</feature>
<keyword evidence="4" id="KW-1185">Reference proteome</keyword>
<dbReference type="RefSeq" id="WP_226391572.1">
    <property type="nucleotide sequence ID" value="NZ_JADCKB010000001.1"/>
</dbReference>
<evidence type="ECO:0000313" key="3">
    <source>
        <dbReference type="EMBL" id="MBE5039019.1"/>
    </source>
</evidence>
<reference evidence="3" key="1">
    <citation type="submission" date="2020-10" db="EMBL/GenBank/DDBJ databases">
        <title>ChiBAC.</title>
        <authorList>
            <person name="Zenner C."/>
            <person name="Hitch T.C.A."/>
            <person name="Clavel T."/>
        </authorList>
    </citation>
    <scope>NUCLEOTIDE SEQUENCE</scope>
    <source>
        <strain evidence="3">DSM 107454</strain>
    </source>
</reference>
<evidence type="ECO:0000256" key="1">
    <source>
        <dbReference type="SAM" id="MobiDB-lite"/>
    </source>
</evidence>
<sequence length="320" mass="35246">MKKHGKKILMGVMVLAVLAAVFWWGGNAPSLRGWPEENKYRQTASVKTDMPEPTAPQTEEENVEQTAAPESAPQETAEKEKAEVRERPAGEENQPMTAEEKVEMAARLAQSSTPEITYQPPPKAGETSSPEQPASAASQEGAEAPTAGSQGTVRDRYDTGAVPADKPQPIEPQDAVITDKELTCTMSVRCDTILQNMDWLDPEKAELVPKDGVLFAEQTVTFYEGESVFNLLLREMKKNKIHMEFENTPLHNSAYIEGIGNLYEFDCGELSGWLYSVNGWFPNYGCSRYQLQEGDRVEWVYTCTLGVDVGGFNAAAEGGQ</sequence>
<gene>
    <name evidence="3" type="ORF">INF28_00865</name>
</gene>
<feature type="compositionally biased region" description="Basic and acidic residues" evidence="1">
    <location>
        <begin position="76"/>
        <end position="90"/>
    </location>
</feature>
<dbReference type="Proteomes" id="UP000806542">
    <property type="component" value="Unassembled WGS sequence"/>
</dbReference>
<protein>
    <submittedName>
        <fullName evidence="3">DUF4430 domain-containing protein</fullName>
    </submittedName>
</protein>
<dbReference type="InterPro" id="IPR027954">
    <property type="entry name" value="Transcobalamin-like_C"/>
</dbReference>
<dbReference type="EMBL" id="JADCKB010000001">
    <property type="protein sequence ID" value="MBE5039019.1"/>
    <property type="molecule type" value="Genomic_DNA"/>
</dbReference>
<evidence type="ECO:0000313" key="4">
    <source>
        <dbReference type="Proteomes" id="UP000806542"/>
    </source>
</evidence>